<dbReference type="KEGG" id="hbs:IPV69_06140"/>
<dbReference type="InterPro" id="IPR013324">
    <property type="entry name" value="RNA_pol_sigma_r3/r4-like"/>
</dbReference>
<keyword evidence="4" id="KW-0804">Transcription</keyword>
<evidence type="ECO:0000313" key="7">
    <source>
        <dbReference type="Proteomes" id="UP000593765"/>
    </source>
</evidence>
<dbReference type="Gene3D" id="1.10.1740.10">
    <property type="match status" value="1"/>
</dbReference>
<dbReference type="NCBIfam" id="TIGR02937">
    <property type="entry name" value="sigma70-ECF"/>
    <property type="match status" value="1"/>
</dbReference>
<sequence>MASPDRPLTDEAFLQAFLSHQRALYAYTLTLLRAHADADDVFQEMGMALWRKRQEFRAGSNFYAWASRVAYLEVCNFRAKLARQRKKIAFDDTLLERVSSKAVQLAPELEERRLALDECLKKLPPRDRVLLEKRFAPGVTIRTLAEQIGRPLEGLYKAVRRIQDALQDCVHRTVRSQREPT</sequence>
<evidence type="ECO:0000256" key="1">
    <source>
        <dbReference type="ARBA" id="ARBA00010641"/>
    </source>
</evidence>
<gene>
    <name evidence="6" type="ORF">IPV69_06140</name>
</gene>
<dbReference type="SUPFAM" id="SSF88946">
    <property type="entry name" value="Sigma2 domain of RNA polymerase sigma factors"/>
    <property type="match status" value="1"/>
</dbReference>
<dbReference type="InterPro" id="IPR014284">
    <property type="entry name" value="RNA_pol_sigma-70_dom"/>
</dbReference>
<dbReference type="SUPFAM" id="SSF88659">
    <property type="entry name" value="Sigma3 and sigma4 domains of RNA polymerase sigma factors"/>
    <property type="match status" value="1"/>
</dbReference>
<dbReference type="RefSeq" id="WP_206294044.1">
    <property type="nucleotide sequence ID" value="NZ_CP063458.1"/>
</dbReference>
<dbReference type="InterPro" id="IPR014331">
    <property type="entry name" value="RNA_pol_sigma70_ECF_RHOBA"/>
</dbReference>
<dbReference type="GO" id="GO:0016987">
    <property type="term" value="F:sigma factor activity"/>
    <property type="evidence" value="ECO:0007669"/>
    <property type="project" value="UniProtKB-KW"/>
</dbReference>
<protein>
    <submittedName>
        <fullName evidence="6">Sigma-70 family RNA polymerase sigma factor</fullName>
    </submittedName>
</protein>
<evidence type="ECO:0000256" key="2">
    <source>
        <dbReference type="ARBA" id="ARBA00023015"/>
    </source>
</evidence>
<dbReference type="PANTHER" id="PTHR43133:SF51">
    <property type="entry name" value="RNA POLYMERASE SIGMA FACTOR"/>
    <property type="match status" value="1"/>
</dbReference>
<keyword evidence="2" id="KW-0805">Transcription regulation</keyword>
<proteinExistence type="inferred from homology"/>
<dbReference type="EMBL" id="CP063458">
    <property type="protein sequence ID" value="QOV90939.1"/>
    <property type="molecule type" value="Genomic_DNA"/>
</dbReference>
<reference evidence="6 7" key="1">
    <citation type="submission" date="2020-10" db="EMBL/GenBank/DDBJ databases">
        <title>Wide distribution of Phycisphaera-like planctomycetes from WD2101 soil group in peatlands and genome analysis of the first cultivated representative.</title>
        <authorList>
            <person name="Dedysh S.N."/>
            <person name="Beletsky A.V."/>
            <person name="Ivanova A."/>
            <person name="Kulichevskaya I.S."/>
            <person name="Suzina N.E."/>
            <person name="Philippov D.A."/>
            <person name="Rakitin A.L."/>
            <person name="Mardanov A.V."/>
            <person name="Ravin N.V."/>
        </authorList>
    </citation>
    <scope>NUCLEOTIDE SEQUENCE [LARGE SCALE GENOMIC DNA]</scope>
    <source>
        <strain evidence="6 7">M1803</strain>
    </source>
</reference>
<dbReference type="PANTHER" id="PTHR43133">
    <property type="entry name" value="RNA POLYMERASE ECF-TYPE SIGMA FACTO"/>
    <property type="match status" value="1"/>
</dbReference>
<keyword evidence="3" id="KW-0731">Sigma factor</keyword>
<name>A0A7M2WZS7_9BACT</name>
<evidence type="ECO:0000256" key="4">
    <source>
        <dbReference type="ARBA" id="ARBA00023163"/>
    </source>
</evidence>
<dbReference type="Pfam" id="PF04542">
    <property type="entry name" value="Sigma70_r2"/>
    <property type="match status" value="1"/>
</dbReference>
<evidence type="ECO:0000313" key="6">
    <source>
        <dbReference type="EMBL" id="QOV90939.1"/>
    </source>
</evidence>
<dbReference type="InterPro" id="IPR036388">
    <property type="entry name" value="WH-like_DNA-bd_sf"/>
</dbReference>
<evidence type="ECO:0000259" key="5">
    <source>
        <dbReference type="Pfam" id="PF04542"/>
    </source>
</evidence>
<dbReference type="AlphaFoldDB" id="A0A7M2WZS7"/>
<comment type="similarity">
    <text evidence="1">Belongs to the sigma-70 factor family. ECF subfamily.</text>
</comment>
<dbReference type="InterPro" id="IPR013325">
    <property type="entry name" value="RNA_pol_sigma_r2"/>
</dbReference>
<feature type="domain" description="RNA polymerase sigma-70 region 2" evidence="5">
    <location>
        <begin position="18"/>
        <end position="83"/>
    </location>
</feature>
<organism evidence="6 7">
    <name type="scientific">Humisphaera borealis</name>
    <dbReference type="NCBI Taxonomy" id="2807512"/>
    <lineage>
        <taxon>Bacteria</taxon>
        <taxon>Pseudomonadati</taxon>
        <taxon>Planctomycetota</taxon>
        <taxon>Phycisphaerae</taxon>
        <taxon>Tepidisphaerales</taxon>
        <taxon>Tepidisphaeraceae</taxon>
        <taxon>Humisphaera</taxon>
    </lineage>
</organism>
<keyword evidence="7" id="KW-1185">Reference proteome</keyword>
<dbReference type="Gene3D" id="1.10.10.10">
    <property type="entry name" value="Winged helix-like DNA-binding domain superfamily/Winged helix DNA-binding domain"/>
    <property type="match status" value="1"/>
</dbReference>
<accession>A0A7M2WZS7</accession>
<dbReference type="Proteomes" id="UP000593765">
    <property type="component" value="Chromosome"/>
</dbReference>
<dbReference type="NCBIfam" id="TIGR02989">
    <property type="entry name" value="Sig-70_gvs1"/>
    <property type="match status" value="1"/>
</dbReference>
<dbReference type="InterPro" id="IPR007627">
    <property type="entry name" value="RNA_pol_sigma70_r2"/>
</dbReference>
<dbReference type="InterPro" id="IPR039425">
    <property type="entry name" value="RNA_pol_sigma-70-like"/>
</dbReference>
<evidence type="ECO:0000256" key="3">
    <source>
        <dbReference type="ARBA" id="ARBA00023082"/>
    </source>
</evidence>
<dbReference type="GO" id="GO:0006352">
    <property type="term" value="P:DNA-templated transcription initiation"/>
    <property type="evidence" value="ECO:0007669"/>
    <property type="project" value="InterPro"/>
</dbReference>